<protein>
    <submittedName>
        <fullName evidence="3">Uncharacterized protein</fullName>
    </submittedName>
</protein>
<evidence type="ECO:0000313" key="4">
    <source>
        <dbReference type="Proteomes" id="UP000245771"/>
    </source>
</evidence>
<reference evidence="3 4" key="1">
    <citation type="journal article" date="2018" name="Mol. Biol. Evol.">
        <title>Broad Genomic Sampling Reveals a Smut Pathogenic Ancestry of the Fungal Clade Ustilaginomycotina.</title>
        <authorList>
            <person name="Kijpornyongpan T."/>
            <person name="Mondo S.J."/>
            <person name="Barry K."/>
            <person name="Sandor L."/>
            <person name="Lee J."/>
            <person name="Lipzen A."/>
            <person name="Pangilinan J."/>
            <person name="LaButti K."/>
            <person name="Hainaut M."/>
            <person name="Henrissat B."/>
            <person name="Grigoriev I.V."/>
            <person name="Spatafora J.W."/>
            <person name="Aime M.C."/>
        </authorList>
    </citation>
    <scope>NUCLEOTIDE SEQUENCE [LARGE SCALE GENOMIC DNA]</scope>
    <source>
        <strain evidence="3 4">MCA 3882</strain>
    </source>
</reference>
<dbReference type="RefSeq" id="XP_025354069.1">
    <property type="nucleotide sequence ID" value="XM_025502639.1"/>
</dbReference>
<gene>
    <name evidence="3" type="ORF">FA14DRAFT_65170</name>
</gene>
<evidence type="ECO:0000256" key="1">
    <source>
        <dbReference type="SAM" id="MobiDB-lite"/>
    </source>
</evidence>
<feature type="region of interest" description="Disordered" evidence="1">
    <location>
        <begin position="39"/>
        <end position="64"/>
    </location>
</feature>
<feature type="region of interest" description="Disordered" evidence="1">
    <location>
        <begin position="175"/>
        <end position="200"/>
    </location>
</feature>
<proteinExistence type="predicted"/>
<dbReference type="OrthoDB" id="3347120at2759"/>
<accession>A0A316V824</accession>
<name>A0A316V824_9BASI</name>
<keyword evidence="4" id="KW-1185">Reference proteome</keyword>
<dbReference type="Proteomes" id="UP000245771">
    <property type="component" value="Unassembled WGS sequence"/>
</dbReference>
<keyword evidence="2" id="KW-0472">Membrane</keyword>
<keyword evidence="2" id="KW-0812">Transmembrane</keyword>
<feature type="transmembrane region" description="Helical" evidence="2">
    <location>
        <begin position="12"/>
        <end position="30"/>
    </location>
</feature>
<organism evidence="3 4">
    <name type="scientific">Meira miltonrushii</name>
    <dbReference type="NCBI Taxonomy" id="1280837"/>
    <lineage>
        <taxon>Eukaryota</taxon>
        <taxon>Fungi</taxon>
        <taxon>Dikarya</taxon>
        <taxon>Basidiomycota</taxon>
        <taxon>Ustilaginomycotina</taxon>
        <taxon>Exobasidiomycetes</taxon>
        <taxon>Exobasidiales</taxon>
        <taxon>Brachybasidiaceae</taxon>
        <taxon>Meira</taxon>
    </lineage>
</organism>
<evidence type="ECO:0000256" key="2">
    <source>
        <dbReference type="SAM" id="Phobius"/>
    </source>
</evidence>
<evidence type="ECO:0000313" key="3">
    <source>
        <dbReference type="EMBL" id="PWN33767.1"/>
    </source>
</evidence>
<feature type="region of interest" description="Disordered" evidence="1">
    <location>
        <begin position="304"/>
        <end position="326"/>
    </location>
</feature>
<dbReference type="AlphaFoldDB" id="A0A316V824"/>
<dbReference type="GeneID" id="37024420"/>
<keyword evidence="2" id="KW-1133">Transmembrane helix</keyword>
<sequence>MASSSRRNRNRTFAAIGGAIALAGLGYYAFTTFTSGNDSKKDNGPGSSILSKKKGPRPSLSLSIPPTFTHSPANLRLLESLLTTLSANYVITLILPPVGTSNTSDFNHDSLDRISDLFGHIEGFDARRVLEYGKEEGRLSLARALACDAHCEVMFETFETNDTNADLALFDDEMDEDNDTVDGDKTPRASSPVPHLRSSINGNTLTASAQSIQDDQHLSSALEKYHAEVARIRKSSGLLIFLVLPIAKIKSRSHTNGNAHSNGMAPVDTGIWSLKAESILKPFLMAGQSDLSARVPGVKIIDGRIAEQKPQKKQSNKPQQNASIPKAWTDAAQRLAHLSSGWS</sequence>
<dbReference type="EMBL" id="KZ819604">
    <property type="protein sequence ID" value="PWN33767.1"/>
    <property type="molecule type" value="Genomic_DNA"/>
</dbReference>
<dbReference type="InParanoid" id="A0A316V824"/>